<dbReference type="HOGENOM" id="CLU_2686790_0_0_11"/>
<gene>
    <name evidence="2" type="ORF">AFR_25520</name>
</gene>
<proteinExistence type="predicted"/>
<evidence type="ECO:0000313" key="3">
    <source>
        <dbReference type="Proteomes" id="UP000017746"/>
    </source>
</evidence>
<organism evidence="2 3">
    <name type="scientific">Actinoplanes friuliensis DSM 7358</name>
    <dbReference type="NCBI Taxonomy" id="1246995"/>
    <lineage>
        <taxon>Bacteria</taxon>
        <taxon>Bacillati</taxon>
        <taxon>Actinomycetota</taxon>
        <taxon>Actinomycetes</taxon>
        <taxon>Micromonosporales</taxon>
        <taxon>Micromonosporaceae</taxon>
        <taxon>Actinoplanes</taxon>
    </lineage>
</organism>
<keyword evidence="1" id="KW-1133">Transmembrane helix</keyword>
<dbReference type="PATRIC" id="fig|1246995.3.peg.5171"/>
<reference evidence="2 3" key="1">
    <citation type="journal article" date="2014" name="J. Biotechnol.">
        <title>Complete genome sequence of the actinobacterium Actinoplanes friuliensis HAG 010964, producer of the lipopeptide antibiotic friulimycin.</title>
        <authorList>
            <person name="Ruckert C."/>
            <person name="Szczepanowski R."/>
            <person name="Albersmeier A."/>
            <person name="Goesmann A."/>
            <person name="Fischer N."/>
            <person name="Steinkamper A."/>
            <person name="Puhler A."/>
            <person name="Biener R."/>
            <person name="Schwartz D."/>
            <person name="Kalinowski J."/>
        </authorList>
    </citation>
    <scope>NUCLEOTIDE SEQUENCE [LARGE SCALE GENOMIC DNA]</scope>
    <source>
        <strain evidence="2 3">DSM 7358</strain>
    </source>
</reference>
<keyword evidence="3" id="KW-1185">Reference proteome</keyword>
<dbReference type="EMBL" id="CP006272">
    <property type="protein sequence ID" value="AGZ43368.1"/>
    <property type="molecule type" value="Genomic_DNA"/>
</dbReference>
<feature type="transmembrane region" description="Helical" evidence="1">
    <location>
        <begin position="37"/>
        <end position="63"/>
    </location>
</feature>
<dbReference type="eggNOG" id="ENOG502ZT51">
    <property type="taxonomic scope" value="Bacteria"/>
</dbReference>
<evidence type="ECO:0000313" key="2">
    <source>
        <dbReference type="EMBL" id="AGZ43368.1"/>
    </source>
</evidence>
<dbReference type="AlphaFoldDB" id="U5W2A3"/>
<name>U5W2A3_9ACTN</name>
<accession>U5W2A3</accession>
<dbReference type="STRING" id="1246995.AFR_25520"/>
<sequence length="79" mass="8645">MVLGLVLGRWWRTTLVVATVGWPLLLLADGISGDYRFYAGSAALGLANTAIGVIVHQAILWCVRHLRHSDHGRSVDLTH</sequence>
<protein>
    <submittedName>
        <fullName evidence="2">Uncharacterized protein</fullName>
    </submittedName>
</protein>
<keyword evidence="1" id="KW-0812">Transmembrane</keyword>
<feature type="transmembrane region" description="Helical" evidence="1">
    <location>
        <begin position="12"/>
        <end position="31"/>
    </location>
</feature>
<keyword evidence="1" id="KW-0472">Membrane</keyword>
<dbReference type="KEGG" id="afs:AFR_25520"/>
<evidence type="ECO:0000256" key="1">
    <source>
        <dbReference type="SAM" id="Phobius"/>
    </source>
</evidence>
<dbReference type="Proteomes" id="UP000017746">
    <property type="component" value="Chromosome"/>
</dbReference>